<dbReference type="InterPro" id="IPR051806">
    <property type="entry name" value="HAD-like_SPP"/>
</dbReference>
<evidence type="ECO:0000313" key="3">
    <source>
        <dbReference type="Proteomes" id="UP000615796"/>
    </source>
</evidence>
<dbReference type="GeneID" id="79889301"/>
<evidence type="ECO:0000256" key="1">
    <source>
        <dbReference type="ARBA" id="ARBA00006171"/>
    </source>
</evidence>
<dbReference type="InterPro" id="IPR023198">
    <property type="entry name" value="PGP-like_dom2"/>
</dbReference>
<dbReference type="NCBIfam" id="TIGR01509">
    <property type="entry name" value="HAD-SF-IA-v3"/>
    <property type="match status" value="1"/>
</dbReference>
<reference evidence="2" key="1">
    <citation type="submission" date="2020-08" db="EMBL/GenBank/DDBJ databases">
        <title>Genome Sequencing and Pan-Genome Analysis of Migratory bird Vibrio Strains, Inner Mongolia.</title>
        <authorList>
            <person name="Zheng L."/>
        </authorList>
    </citation>
    <scope>NUCLEOTIDE SEQUENCE</scope>
    <source>
        <strain evidence="2">M13F</strain>
    </source>
</reference>
<dbReference type="SFLD" id="SFLDG01129">
    <property type="entry name" value="C1.5:_HAD__Beta-PGM__Phosphata"/>
    <property type="match status" value="1"/>
</dbReference>
<keyword evidence="2" id="KW-0378">Hydrolase</keyword>
<dbReference type="PANTHER" id="PTHR43481">
    <property type="entry name" value="FRUCTOSE-1-PHOSPHATE PHOSPHATASE"/>
    <property type="match status" value="1"/>
</dbReference>
<dbReference type="InterPro" id="IPR041492">
    <property type="entry name" value="HAD_2"/>
</dbReference>
<dbReference type="EMBL" id="JACRUP010000002">
    <property type="protein sequence ID" value="MBC5850326.1"/>
    <property type="molecule type" value="Genomic_DNA"/>
</dbReference>
<dbReference type="Pfam" id="PF13419">
    <property type="entry name" value="HAD_2"/>
    <property type="match status" value="1"/>
</dbReference>
<protein>
    <submittedName>
        <fullName evidence="2">Beta-phosphoglucomutase family hydrolase</fullName>
    </submittedName>
</protein>
<dbReference type="GO" id="GO:0050308">
    <property type="term" value="F:sugar-phosphatase activity"/>
    <property type="evidence" value="ECO:0007669"/>
    <property type="project" value="TreeGrafter"/>
</dbReference>
<keyword evidence="3" id="KW-1185">Reference proteome</keyword>
<dbReference type="Gene3D" id="1.10.150.240">
    <property type="entry name" value="Putative phosphatase, domain 2"/>
    <property type="match status" value="1"/>
</dbReference>
<dbReference type="SFLD" id="SFLDS00003">
    <property type="entry name" value="Haloacid_Dehalogenase"/>
    <property type="match status" value="1"/>
</dbReference>
<proteinExistence type="inferred from homology"/>
<dbReference type="Proteomes" id="UP000615796">
    <property type="component" value="Unassembled WGS sequence"/>
</dbReference>
<gene>
    <name evidence="2" type="ORF">H8Q88_05050</name>
</gene>
<dbReference type="Gene3D" id="3.40.50.1000">
    <property type="entry name" value="HAD superfamily/HAD-like"/>
    <property type="match status" value="1"/>
</dbReference>
<name>A0A9X0UHW5_VIBME</name>
<evidence type="ECO:0000313" key="2">
    <source>
        <dbReference type="EMBL" id="MBC5850326.1"/>
    </source>
</evidence>
<dbReference type="OrthoDB" id="9782449at2"/>
<organism evidence="2 3">
    <name type="scientific">Vibrio metschnikovii</name>
    <dbReference type="NCBI Taxonomy" id="28172"/>
    <lineage>
        <taxon>Bacteria</taxon>
        <taxon>Pseudomonadati</taxon>
        <taxon>Pseudomonadota</taxon>
        <taxon>Gammaproteobacteria</taxon>
        <taxon>Vibrionales</taxon>
        <taxon>Vibrionaceae</taxon>
        <taxon>Vibrio</taxon>
    </lineage>
</organism>
<dbReference type="InterPro" id="IPR006439">
    <property type="entry name" value="HAD-SF_hydro_IA"/>
</dbReference>
<dbReference type="RefSeq" id="WP_004396646.1">
    <property type="nucleotide sequence ID" value="NZ_CAWQLT010000012.1"/>
</dbReference>
<comment type="similarity">
    <text evidence="1">Belongs to the HAD-like hydrolase superfamily. CbbY/CbbZ/Gph/YieH family.</text>
</comment>
<dbReference type="SUPFAM" id="SSF56784">
    <property type="entry name" value="HAD-like"/>
    <property type="match status" value="1"/>
</dbReference>
<accession>A0A9X0UHW5</accession>
<dbReference type="AlphaFoldDB" id="A0A9X0UHW5"/>
<dbReference type="PANTHER" id="PTHR43481:SF4">
    <property type="entry name" value="GLYCEROL-1-PHOSPHATE PHOSPHOHYDROLASE 1-RELATED"/>
    <property type="match status" value="1"/>
</dbReference>
<dbReference type="InterPro" id="IPR010976">
    <property type="entry name" value="B-phosphoglucomutase_hydrolase"/>
</dbReference>
<comment type="caution">
    <text evidence="2">The sequence shown here is derived from an EMBL/GenBank/DDBJ whole genome shotgun (WGS) entry which is preliminary data.</text>
</comment>
<sequence>MTLNLSQYDGLIFDMDGTLIDTMPAHLQAWQATADHFNFPFDGQWLHSMGGMPSFKIVSEINRRFDLDLNAQQVADHKMHTFAQLADKGGLISATYDIFCAQLGKKKIAIGTGSQRGSAENLLAQVKVLDKLDALVTATDVEHHKPHPETFLRACQLLELTPKQCVVFEDTELGMQAAHAGGMDCVLVTAAGLVFHPVNRVLTVTA</sequence>
<dbReference type="InterPro" id="IPR023214">
    <property type="entry name" value="HAD_sf"/>
</dbReference>
<dbReference type="InterPro" id="IPR036412">
    <property type="entry name" value="HAD-like_sf"/>
</dbReference>
<dbReference type="NCBIfam" id="TIGR02009">
    <property type="entry name" value="PGMB-YQAB-SF"/>
    <property type="match status" value="1"/>
</dbReference>
<dbReference type="CDD" id="cd07505">
    <property type="entry name" value="HAD_BPGM-like"/>
    <property type="match status" value="1"/>
</dbReference>